<keyword evidence="3" id="KW-1185">Reference proteome</keyword>
<comment type="caution">
    <text evidence="2">The sequence shown here is derived from an EMBL/GenBank/DDBJ whole genome shotgun (WGS) entry which is preliminary data.</text>
</comment>
<proteinExistence type="predicted"/>
<evidence type="ECO:0000313" key="2">
    <source>
        <dbReference type="EMBL" id="KAK7264439.1"/>
    </source>
</evidence>
<name>A0AAN9EWN5_CLITE</name>
<evidence type="ECO:0000313" key="3">
    <source>
        <dbReference type="Proteomes" id="UP001359559"/>
    </source>
</evidence>
<feature type="signal peptide" evidence="1">
    <location>
        <begin position="1"/>
        <end position="22"/>
    </location>
</feature>
<dbReference type="AlphaFoldDB" id="A0AAN9EWN5"/>
<evidence type="ECO:0000256" key="1">
    <source>
        <dbReference type="SAM" id="SignalP"/>
    </source>
</evidence>
<organism evidence="2 3">
    <name type="scientific">Clitoria ternatea</name>
    <name type="common">Butterfly pea</name>
    <dbReference type="NCBI Taxonomy" id="43366"/>
    <lineage>
        <taxon>Eukaryota</taxon>
        <taxon>Viridiplantae</taxon>
        <taxon>Streptophyta</taxon>
        <taxon>Embryophyta</taxon>
        <taxon>Tracheophyta</taxon>
        <taxon>Spermatophyta</taxon>
        <taxon>Magnoliopsida</taxon>
        <taxon>eudicotyledons</taxon>
        <taxon>Gunneridae</taxon>
        <taxon>Pentapetalae</taxon>
        <taxon>rosids</taxon>
        <taxon>fabids</taxon>
        <taxon>Fabales</taxon>
        <taxon>Fabaceae</taxon>
        <taxon>Papilionoideae</taxon>
        <taxon>50 kb inversion clade</taxon>
        <taxon>NPAAA clade</taxon>
        <taxon>indigoferoid/millettioid clade</taxon>
        <taxon>Phaseoleae</taxon>
        <taxon>Clitoria</taxon>
    </lineage>
</organism>
<protein>
    <recommendedName>
        <fullName evidence="4">Cyclotide</fullName>
    </recommendedName>
</protein>
<keyword evidence="1" id="KW-0732">Signal</keyword>
<gene>
    <name evidence="2" type="ORF">RJT34_32048</name>
</gene>
<accession>A0AAN9EWN5</accession>
<sequence length="126" mass="14359">MMGLNPLITNLLCMQWLVETIAWIPQRRLIASPPHHDKEFPWSISCLVEHAGHCKQDRSFKFLAAWSNHEGCVRLDNFHTLGHVGIQSLLASKPGYCFGQKIDVSLTFKDLFVQRNSKSHLYNIGA</sequence>
<dbReference type="Proteomes" id="UP001359559">
    <property type="component" value="Unassembled WGS sequence"/>
</dbReference>
<feature type="chain" id="PRO_5042851139" description="Cyclotide" evidence="1">
    <location>
        <begin position="23"/>
        <end position="126"/>
    </location>
</feature>
<evidence type="ECO:0008006" key="4">
    <source>
        <dbReference type="Google" id="ProtNLM"/>
    </source>
</evidence>
<dbReference type="EMBL" id="JAYKXN010000008">
    <property type="protein sequence ID" value="KAK7264439.1"/>
    <property type="molecule type" value="Genomic_DNA"/>
</dbReference>
<reference evidence="2 3" key="1">
    <citation type="submission" date="2024-01" db="EMBL/GenBank/DDBJ databases">
        <title>The genomes of 5 underutilized Papilionoideae crops provide insights into root nodulation and disease resistance.</title>
        <authorList>
            <person name="Yuan L."/>
        </authorList>
    </citation>
    <scope>NUCLEOTIDE SEQUENCE [LARGE SCALE GENOMIC DNA]</scope>
    <source>
        <strain evidence="2">LY-2023</strain>
        <tissue evidence="2">Leaf</tissue>
    </source>
</reference>